<accession>A0A1M5ZG55</accession>
<protein>
    <recommendedName>
        <fullName evidence="3">Rap1a immunity protein domain-containing protein</fullName>
    </recommendedName>
</protein>
<gene>
    <name evidence="1" type="ORF">SAMN02745129_0276</name>
</gene>
<organism evidence="1 2">
    <name type="scientific">Ferrimonas marina</name>
    <dbReference type="NCBI Taxonomy" id="299255"/>
    <lineage>
        <taxon>Bacteria</taxon>
        <taxon>Pseudomonadati</taxon>
        <taxon>Pseudomonadota</taxon>
        <taxon>Gammaproteobacteria</taxon>
        <taxon>Alteromonadales</taxon>
        <taxon>Ferrimonadaceae</taxon>
        <taxon>Ferrimonas</taxon>
    </lineage>
</organism>
<dbReference type="EMBL" id="FQXG01000011">
    <property type="protein sequence ID" value="SHI23236.1"/>
    <property type="molecule type" value="Genomic_DNA"/>
</dbReference>
<dbReference type="STRING" id="299255.SAMN02745129_0276"/>
<keyword evidence="2" id="KW-1185">Reference proteome</keyword>
<dbReference type="Proteomes" id="UP000184268">
    <property type="component" value="Unassembled WGS sequence"/>
</dbReference>
<name>A0A1M5ZG55_9GAMM</name>
<proteinExistence type="predicted"/>
<evidence type="ECO:0008006" key="3">
    <source>
        <dbReference type="Google" id="ProtNLM"/>
    </source>
</evidence>
<sequence>MLAVAMPPAWASDINLVQCQEKPRSSHCLAYLEGAVDGALAMGALVQPQPMATSTLSERALKYRSGKRFKQANQAICEQQKPERDQLVLALDELVAAGSLNTQKDLQQALMALMACQ</sequence>
<evidence type="ECO:0000313" key="1">
    <source>
        <dbReference type="EMBL" id="SHI23236.1"/>
    </source>
</evidence>
<evidence type="ECO:0000313" key="2">
    <source>
        <dbReference type="Proteomes" id="UP000184268"/>
    </source>
</evidence>
<reference evidence="1 2" key="1">
    <citation type="submission" date="2016-11" db="EMBL/GenBank/DDBJ databases">
        <authorList>
            <person name="Jaros S."/>
            <person name="Januszkiewicz K."/>
            <person name="Wedrychowicz H."/>
        </authorList>
    </citation>
    <scope>NUCLEOTIDE SEQUENCE [LARGE SCALE GENOMIC DNA]</scope>
    <source>
        <strain evidence="1 2">DSM 16917</strain>
    </source>
</reference>
<dbReference type="AlphaFoldDB" id="A0A1M5ZG55"/>